<evidence type="ECO:0000256" key="1">
    <source>
        <dbReference type="SAM" id="MobiDB-lite"/>
    </source>
</evidence>
<keyword evidence="3" id="KW-1185">Reference proteome</keyword>
<evidence type="ECO:0000313" key="2">
    <source>
        <dbReference type="EMBL" id="MCT7969716.1"/>
    </source>
</evidence>
<sequence>MRNAHPSSGGISVDVANAKVPFSAKNLPVFLPSFRPTGAYGGNGAGELNSPSRRRNHPRRNHPRRSSFSPP</sequence>
<feature type="compositionally biased region" description="Basic residues" evidence="1">
    <location>
        <begin position="52"/>
        <end position="65"/>
    </location>
</feature>
<evidence type="ECO:0000313" key="3">
    <source>
        <dbReference type="Proteomes" id="UP001525890"/>
    </source>
</evidence>
<dbReference type="Proteomes" id="UP001525890">
    <property type="component" value="Unassembled WGS sequence"/>
</dbReference>
<dbReference type="RefSeq" id="WP_368009164.1">
    <property type="nucleotide sequence ID" value="NZ_JAMXFF010000058.1"/>
</dbReference>
<proteinExistence type="predicted"/>
<reference evidence="2 3" key="1">
    <citation type="journal article" date="2022" name="Front. Microbiol.">
        <title>High genomic differentiation and limited gene flow indicate recent cryptic speciation within the genus Laspinema (cyanobacteria).</title>
        <authorList>
            <person name="Stanojkovic A."/>
            <person name="Skoupy S."/>
            <person name="Skaloud P."/>
            <person name="Dvorak P."/>
        </authorList>
    </citation>
    <scope>NUCLEOTIDE SEQUENCE [LARGE SCALE GENOMIC DNA]</scope>
    <source>
        <strain evidence="2 3">D2a</strain>
    </source>
</reference>
<organism evidence="2 3">
    <name type="scientific">Laspinema palackyanum D2a</name>
    <dbReference type="NCBI Taxonomy" id="2953684"/>
    <lineage>
        <taxon>Bacteria</taxon>
        <taxon>Bacillati</taxon>
        <taxon>Cyanobacteriota</taxon>
        <taxon>Cyanophyceae</taxon>
        <taxon>Oscillatoriophycideae</taxon>
        <taxon>Oscillatoriales</taxon>
        <taxon>Laspinemataceae</taxon>
        <taxon>Laspinema</taxon>
        <taxon>Laspinema palackyanum</taxon>
    </lineage>
</organism>
<feature type="region of interest" description="Disordered" evidence="1">
    <location>
        <begin position="33"/>
        <end position="71"/>
    </location>
</feature>
<gene>
    <name evidence="2" type="ORF">NG799_25725</name>
</gene>
<protein>
    <submittedName>
        <fullName evidence="2">Uncharacterized protein</fullName>
    </submittedName>
</protein>
<accession>A0ABT2MY86</accession>
<name>A0ABT2MY86_9CYAN</name>
<dbReference type="EMBL" id="JAMXFF010000058">
    <property type="protein sequence ID" value="MCT7969716.1"/>
    <property type="molecule type" value="Genomic_DNA"/>
</dbReference>
<comment type="caution">
    <text evidence="2">The sequence shown here is derived from an EMBL/GenBank/DDBJ whole genome shotgun (WGS) entry which is preliminary data.</text>
</comment>